<dbReference type="Proteomes" id="UP000477311">
    <property type="component" value="Unassembled WGS sequence"/>
</dbReference>
<name>A0A6M1S1U3_9BACT</name>
<sequence>MTSPAGNETHEPLSRQLERLLEQEPEGPFTANRLLAATGGRGGWLVMVLLALPFVAWVSVPGLSTVAGPMIAILALRLSRGRVPRLPARLGDRPLSPKTRQAVLTGGLKVCRWIEKVIRPRRTRWLRLPWVRRLHGWLIALLALLLALPLPSPPFFGSNTLPSYAIILLAFSLMEEDGWMIWAAYLMSAIAIGYFVGLAGLVIWHLSEWADLLVRLLWRTG</sequence>
<accession>A0A6M1S1U3</accession>
<dbReference type="PANTHER" id="PTHR41795:SF1">
    <property type="entry name" value="EXOPOLYSACCHARIDE SYNTHESIS PROTEIN"/>
    <property type="match status" value="1"/>
</dbReference>
<evidence type="ECO:0000313" key="3">
    <source>
        <dbReference type="Proteomes" id="UP000477311"/>
    </source>
</evidence>
<keyword evidence="3" id="KW-1185">Reference proteome</keyword>
<organism evidence="2 3">
    <name type="scientific">Limisphaera ngatamarikiensis</name>
    <dbReference type="NCBI Taxonomy" id="1324935"/>
    <lineage>
        <taxon>Bacteria</taxon>
        <taxon>Pseudomonadati</taxon>
        <taxon>Verrucomicrobiota</taxon>
        <taxon>Verrucomicrobiia</taxon>
        <taxon>Limisphaerales</taxon>
        <taxon>Limisphaeraceae</taxon>
        <taxon>Limisphaera</taxon>
    </lineage>
</organism>
<dbReference type="PIRSF" id="PIRSF033239">
    <property type="entry name" value="ExoD"/>
    <property type="match status" value="1"/>
</dbReference>
<dbReference type="PANTHER" id="PTHR41795">
    <property type="entry name" value="EXOPOLYSACCHARIDE SYNTHESIS PROTEIN"/>
    <property type="match status" value="1"/>
</dbReference>
<feature type="transmembrane region" description="Helical" evidence="1">
    <location>
        <begin position="43"/>
        <end position="76"/>
    </location>
</feature>
<keyword evidence="1" id="KW-1133">Transmembrane helix</keyword>
<dbReference type="AlphaFoldDB" id="A0A6M1S1U3"/>
<dbReference type="EMBL" id="JAAKYA010000053">
    <property type="protein sequence ID" value="NGO39360.1"/>
    <property type="molecule type" value="Genomic_DNA"/>
</dbReference>
<evidence type="ECO:0000256" key="1">
    <source>
        <dbReference type="SAM" id="Phobius"/>
    </source>
</evidence>
<gene>
    <name evidence="2" type="ORF">G4L39_08110</name>
</gene>
<keyword evidence="1" id="KW-0812">Transmembrane</keyword>
<evidence type="ECO:0000313" key="2">
    <source>
        <dbReference type="EMBL" id="NGO39360.1"/>
    </source>
</evidence>
<dbReference type="RefSeq" id="WP_165107336.1">
    <property type="nucleotide sequence ID" value="NZ_JAAKYA010000053.1"/>
</dbReference>
<feature type="transmembrane region" description="Helical" evidence="1">
    <location>
        <begin position="181"/>
        <end position="206"/>
    </location>
</feature>
<protein>
    <submittedName>
        <fullName evidence="2">Exopolysaccharide biosynthesis protein</fullName>
    </submittedName>
</protein>
<proteinExistence type="predicted"/>
<keyword evidence="1" id="KW-0472">Membrane</keyword>
<comment type="caution">
    <text evidence="2">The sequence shown here is derived from an EMBL/GenBank/DDBJ whole genome shotgun (WGS) entry which is preliminary data.</text>
</comment>
<reference evidence="2 3" key="1">
    <citation type="submission" date="2020-02" db="EMBL/GenBank/DDBJ databases">
        <title>Draft genome sequence of Limisphaera ngatamarikiensis NGM72.4T, a thermophilic Verrucomicrobia grouped in subdivision 3.</title>
        <authorList>
            <person name="Carere C.R."/>
            <person name="Steen J."/>
            <person name="Hugenholtz P."/>
            <person name="Stott M.B."/>
        </authorList>
    </citation>
    <scope>NUCLEOTIDE SEQUENCE [LARGE SCALE GENOMIC DNA]</scope>
    <source>
        <strain evidence="2 3">NGM72.4</strain>
    </source>
</reference>
<feature type="transmembrane region" description="Helical" evidence="1">
    <location>
        <begin position="130"/>
        <end position="150"/>
    </location>
</feature>
<dbReference type="InterPro" id="IPR010331">
    <property type="entry name" value="ExoD"/>
</dbReference>
<dbReference type="Pfam" id="PF06055">
    <property type="entry name" value="ExoD"/>
    <property type="match status" value="1"/>
</dbReference>